<feature type="domain" description="CBS" evidence="3">
    <location>
        <begin position="13"/>
        <end position="72"/>
    </location>
</feature>
<name>A0A084Y101_9PROT</name>
<dbReference type="RefSeq" id="WP_273703453.1">
    <property type="nucleotide sequence ID" value="NZ_JDSS02000021.1"/>
</dbReference>
<dbReference type="InterPro" id="IPR051257">
    <property type="entry name" value="Diverse_CBS-Domain"/>
</dbReference>
<organism evidence="4 5">
    <name type="scientific">Candidatus Accumulibacter vicinus</name>
    <dbReference type="NCBI Taxonomy" id="2954382"/>
    <lineage>
        <taxon>Bacteria</taxon>
        <taxon>Pseudomonadati</taxon>
        <taxon>Pseudomonadota</taxon>
        <taxon>Betaproteobacteria</taxon>
        <taxon>Candidatus Accumulibacter</taxon>
    </lineage>
</organism>
<evidence type="ECO:0000313" key="5">
    <source>
        <dbReference type="Proteomes" id="UP000019812"/>
    </source>
</evidence>
<dbReference type="InterPro" id="IPR046342">
    <property type="entry name" value="CBS_dom_sf"/>
</dbReference>
<gene>
    <name evidence="4" type="ORF">CAPSK01_002249</name>
</gene>
<dbReference type="SMART" id="SM00116">
    <property type="entry name" value="CBS"/>
    <property type="match status" value="2"/>
</dbReference>
<accession>A0A084Y101</accession>
<dbReference type="PROSITE" id="PS51371">
    <property type="entry name" value="CBS"/>
    <property type="match status" value="2"/>
</dbReference>
<evidence type="ECO:0000256" key="2">
    <source>
        <dbReference type="PROSITE-ProRule" id="PRU00703"/>
    </source>
</evidence>
<dbReference type="Pfam" id="PF00571">
    <property type="entry name" value="CBS"/>
    <property type="match status" value="2"/>
</dbReference>
<dbReference type="Proteomes" id="UP000019812">
    <property type="component" value="Unassembled WGS sequence"/>
</dbReference>
<dbReference type="SUPFAM" id="SSF54631">
    <property type="entry name" value="CBS-domain pair"/>
    <property type="match status" value="1"/>
</dbReference>
<dbReference type="STRING" id="1457154.CAPSK01_002249"/>
<comment type="caution">
    <text evidence="4">The sequence shown here is derived from an EMBL/GenBank/DDBJ whole genome shotgun (WGS) entry which is preliminary data.</text>
</comment>
<protein>
    <submittedName>
        <fullName evidence="4">Putative manganese-dependent inorganic pyrophosphatase</fullName>
    </submittedName>
</protein>
<evidence type="ECO:0000256" key="1">
    <source>
        <dbReference type="ARBA" id="ARBA00023122"/>
    </source>
</evidence>
<feature type="domain" description="CBS" evidence="3">
    <location>
        <begin position="109"/>
        <end position="161"/>
    </location>
</feature>
<evidence type="ECO:0000313" key="4">
    <source>
        <dbReference type="EMBL" id="KFB68395.1"/>
    </source>
</evidence>
<dbReference type="EMBL" id="JDSS02000021">
    <property type="protein sequence ID" value="KFB68395.1"/>
    <property type="molecule type" value="Genomic_DNA"/>
</dbReference>
<proteinExistence type="predicted"/>
<keyword evidence="1 2" id="KW-0129">CBS domain</keyword>
<dbReference type="Gene3D" id="3.10.580.10">
    <property type="entry name" value="CBS-domain"/>
    <property type="match status" value="1"/>
</dbReference>
<dbReference type="PANTHER" id="PTHR43080">
    <property type="entry name" value="CBS DOMAIN-CONTAINING PROTEIN CBSX3, MITOCHONDRIAL"/>
    <property type="match status" value="1"/>
</dbReference>
<sequence length="161" mass="17869">MKHDQESLCRSIMSDPPAVLKPADSVSVALQTMVRERLPALPVVDTDGRYVGMLPRSRLVALAMPRVLSRDTDQQPLARLLQVGFIRDSLADLQERMAAAANDPVSKHLDREVPVLSPDTPLMNALLFLYRQRNVLPVVENGKLLGIVSVWDVLARIGRVK</sequence>
<reference evidence="4 5" key="1">
    <citation type="submission" date="2014-07" db="EMBL/GenBank/DDBJ databases">
        <title>Expanding our view of genomic diversity in Candidatus Accumulibacter clades.</title>
        <authorList>
            <person name="Skennerton C.T."/>
            <person name="Barr J.J."/>
            <person name="Slater F.R."/>
            <person name="Bond P.L."/>
            <person name="Tyson G.W."/>
        </authorList>
    </citation>
    <scope>NUCLEOTIDE SEQUENCE [LARGE SCALE GENOMIC DNA]</scope>
    <source>
        <strain evidence="5">SK-01</strain>
    </source>
</reference>
<dbReference type="PANTHER" id="PTHR43080:SF2">
    <property type="entry name" value="CBS DOMAIN-CONTAINING PROTEIN"/>
    <property type="match status" value="1"/>
</dbReference>
<dbReference type="AlphaFoldDB" id="A0A084Y101"/>
<evidence type="ECO:0000259" key="3">
    <source>
        <dbReference type="PROSITE" id="PS51371"/>
    </source>
</evidence>
<dbReference type="InterPro" id="IPR000644">
    <property type="entry name" value="CBS_dom"/>
</dbReference>